<feature type="compositionally biased region" description="Low complexity" evidence="1">
    <location>
        <begin position="28"/>
        <end position="41"/>
    </location>
</feature>
<reference evidence="2" key="1">
    <citation type="submission" date="2018-11" db="EMBL/GenBank/DDBJ databases">
        <authorList>
            <person name="Alioto T."/>
            <person name="Alioto T."/>
        </authorList>
    </citation>
    <scope>NUCLEOTIDE SEQUENCE</scope>
</reference>
<evidence type="ECO:0000256" key="1">
    <source>
        <dbReference type="SAM" id="MobiDB-lite"/>
    </source>
</evidence>
<dbReference type="PANTHER" id="PTHR45713:SF6">
    <property type="entry name" value="F5_8 TYPE C DOMAIN-CONTAINING PROTEIN"/>
    <property type="match status" value="1"/>
</dbReference>
<evidence type="ECO:0000313" key="3">
    <source>
        <dbReference type="Proteomes" id="UP000596742"/>
    </source>
</evidence>
<dbReference type="EMBL" id="UYJE01003079">
    <property type="protein sequence ID" value="VDI16369.1"/>
    <property type="molecule type" value="Genomic_DNA"/>
</dbReference>
<dbReference type="AlphaFoldDB" id="A0A8B6D9Z0"/>
<dbReference type="Pfam" id="PF22633">
    <property type="entry name" value="F5_F8_type_C_2"/>
    <property type="match status" value="1"/>
</dbReference>
<dbReference type="OrthoDB" id="547680at2759"/>
<dbReference type="InterPro" id="IPR008979">
    <property type="entry name" value="Galactose-bd-like_sf"/>
</dbReference>
<accession>A0A8B6D9Z0</accession>
<dbReference type="SUPFAM" id="SSF49785">
    <property type="entry name" value="Galactose-binding domain-like"/>
    <property type="match status" value="1"/>
</dbReference>
<protein>
    <recommendedName>
        <fullName evidence="4">Fucolectin tachylectin-4 pentraxin-1 domain-containing protein</fullName>
    </recommendedName>
</protein>
<dbReference type="Gene3D" id="2.60.120.260">
    <property type="entry name" value="Galactose-binding domain-like"/>
    <property type="match status" value="1"/>
</dbReference>
<organism evidence="2 3">
    <name type="scientific">Mytilus galloprovincialis</name>
    <name type="common">Mediterranean mussel</name>
    <dbReference type="NCBI Taxonomy" id="29158"/>
    <lineage>
        <taxon>Eukaryota</taxon>
        <taxon>Metazoa</taxon>
        <taxon>Spiralia</taxon>
        <taxon>Lophotrochozoa</taxon>
        <taxon>Mollusca</taxon>
        <taxon>Bivalvia</taxon>
        <taxon>Autobranchia</taxon>
        <taxon>Pteriomorphia</taxon>
        <taxon>Mytilida</taxon>
        <taxon>Mytiloidea</taxon>
        <taxon>Mytilidae</taxon>
        <taxon>Mytilinae</taxon>
        <taxon>Mytilus</taxon>
    </lineage>
</organism>
<keyword evidence="3" id="KW-1185">Reference proteome</keyword>
<dbReference type="InterPro" id="IPR051941">
    <property type="entry name" value="BG_Antigen-Binding_Lectin"/>
</dbReference>
<feature type="region of interest" description="Disordered" evidence="1">
    <location>
        <begin position="26"/>
        <end position="50"/>
    </location>
</feature>
<gene>
    <name evidence="2" type="ORF">MGAL_10B050428</name>
</gene>
<proteinExistence type="predicted"/>
<sequence>NGSMNIALNKNATQVSTWSNNVSGFGPRNANNARRNQVANNGDCASTTDQDPDKWWTVDFGNMYTIESVQIYARTDCCRESIDIIFYLFHS</sequence>
<evidence type="ECO:0000313" key="2">
    <source>
        <dbReference type="EMBL" id="VDI16369.1"/>
    </source>
</evidence>
<evidence type="ECO:0008006" key="4">
    <source>
        <dbReference type="Google" id="ProtNLM"/>
    </source>
</evidence>
<dbReference type="Proteomes" id="UP000596742">
    <property type="component" value="Unassembled WGS sequence"/>
</dbReference>
<feature type="non-terminal residue" evidence="2">
    <location>
        <position position="1"/>
    </location>
</feature>
<name>A0A8B6D9Z0_MYTGA</name>
<dbReference type="PANTHER" id="PTHR45713">
    <property type="entry name" value="FTP DOMAIN-CONTAINING PROTEIN"/>
    <property type="match status" value="1"/>
</dbReference>
<comment type="caution">
    <text evidence="2">The sequence shown here is derived from an EMBL/GenBank/DDBJ whole genome shotgun (WGS) entry which is preliminary data.</text>
</comment>